<gene>
    <name evidence="2" type="ORF">ASIM_LOCUS20573</name>
</gene>
<sequence>MDELYNMTAIEENEYTPNEFSKQLDFFLPDGDYSELIRKKEEDINKEQSFIAPAPTTTNRALSRRKRRDSGETHSSRSSTPASARDLRKS</sequence>
<proteinExistence type="predicted"/>
<evidence type="ECO:0000313" key="3">
    <source>
        <dbReference type="Proteomes" id="UP000267096"/>
    </source>
</evidence>
<dbReference type="OrthoDB" id="5595141at2759"/>
<name>A0A3P6ULD0_ANISI</name>
<reference evidence="2 3" key="1">
    <citation type="submission" date="2018-11" db="EMBL/GenBank/DDBJ databases">
        <authorList>
            <consortium name="Pathogen Informatics"/>
        </authorList>
    </citation>
    <scope>NUCLEOTIDE SEQUENCE [LARGE SCALE GENOMIC DNA]</scope>
</reference>
<keyword evidence="3" id="KW-1185">Reference proteome</keyword>
<evidence type="ECO:0000313" key="2">
    <source>
        <dbReference type="EMBL" id="VDK78061.1"/>
    </source>
</evidence>
<feature type="region of interest" description="Disordered" evidence="1">
    <location>
        <begin position="44"/>
        <end position="90"/>
    </location>
</feature>
<dbReference type="EMBL" id="UYRR01039997">
    <property type="protein sequence ID" value="VDK78061.1"/>
    <property type="molecule type" value="Genomic_DNA"/>
</dbReference>
<evidence type="ECO:0000256" key="1">
    <source>
        <dbReference type="SAM" id="MobiDB-lite"/>
    </source>
</evidence>
<dbReference type="AlphaFoldDB" id="A0A3P6ULD0"/>
<dbReference type="Proteomes" id="UP000267096">
    <property type="component" value="Unassembled WGS sequence"/>
</dbReference>
<protein>
    <submittedName>
        <fullName evidence="2">Uncharacterized protein</fullName>
    </submittedName>
</protein>
<organism evidence="2 3">
    <name type="scientific">Anisakis simplex</name>
    <name type="common">Herring worm</name>
    <dbReference type="NCBI Taxonomy" id="6269"/>
    <lineage>
        <taxon>Eukaryota</taxon>
        <taxon>Metazoa</taxon>
        <taxon>Ecdysozoa</taxon>
        <taxon>Nematoda</taxon>
        <taxon>Chromadorea</taxon>
        <taxon>Rhabditida</taxon>
        <taxon>Spirurina</taxon>
        <taxon>Ascaridomorpha</taxon>
        <taxon>Ascaridoidea</taxon>
        <taxon>Anisakidae</taxon>
        <taxon>Anisakis</taxon>
        <taxon>Anisakis simplex complex</taxon>
    </lineage>
</organism>
<accession>A0A3P6ULD0</accession>